<name>A0A556M7L5_9SPHI</name>
<feature type="transmembrane region" description="Helical" evidence="4">
    <location>
        <begin position="109"/>
        <end position="126"/>
    </location>
</feature>
<evidence type="ECO:0000313" key="7">
    <source>
        <dbReference type="Proteomes" id="UP000318733"/>
    </source>
</evidence>
<dbReference type="Gene3D" id="3.30.565.10">
    <property type="entry name" value="Histidine kinase-like ATPase, C-terminal domain"/>
    <property type="match status" value="1"/>
</dbReference>
<gene>
    <name evidence="6" type="ORF">FO440_23615</name>
</gene>
<reference evidence="6 7" key="1">
    <citation type="submission" date="2019-07" db="EMBL/GenBank/DDBJ databases">
        <authorList>
            <person name="Huq M.A."/>
        </authorList>
    </citation>
    <scope>NUCLEOTIDE SEQUENCE [LARGE SCALE GENOMIC DNA]</scope>
    <source>
        <strain evidence="6 7">MAH-19</strain>
    </source>
</reference>
<keyword evidence="4" id="KW-1133">Transmembrane helix</keyword>
<comment type="caution">
    <text evidence="6">The sequence shown here is derived from an EMBL/GenBank/DDBJ whole genome shotgun (WGS) entry which is preliminary data.</text>
</comment>
<dbReference type="InterPro" id="IPR036890">
    <property type="entry name" value="HATPase_C_sf"/>
</dbReference>
<sequence>MPWVGPMMSFFRKVSERVGGKREHFPLTVRIFHSVLVICMAALVYNIPLNFMVGLPAVAIASIVSLLLVISLYYFSRYRDATAPARVIFCLAGTGLFIANFFLNSGVDGPTGYFFILILVIIVAIMPVKQYPFWIISNLLVVFTLHYIQYLYPDWVPFTYHNKADRYLDMTSAYTTVVVIVLACFYIIRRRYDAERQQAQQTAARLQELDAEKNKLFSIISHDLRSPLSLIQNYLELLAEFDLSESERRDIKAQLLQSTRGTLDMVNNVLHWSTSQMSGAGIRKENLAIAQLLEPQIQLFRAIAARKQIELDGVFAESTMIYANADMLQLIIRNLLNNAIKFTSPGGNVRLSANCNTETCLLIVKDSGNGQPAGLSDAIFEFSSSTAKGTANESGVGLGLVLCREYTTLMGGRIWFTCAPESGTTFYVELPVNSLAS</sequence>
<dbReference type="Pfam" id="PF02518">
    <property type="entry name" value="HATPase_c"/>
    <property type="match status" value="1"/>
</dbReference>
<dbReference type="EC" id="2.7.13.3" evidence="2"/>
<dbReference type="SMART" id="SM00388">
    <property type="entry name" value="HisKA"/>
    <property type="match status" value="1"/>
</dbReference>
<evidence type="ECO:0000313" key="6">
    <source>
        <dbReference type="EMBL" id="TSJ35911.1"/>
    </source>
</evidence>
<dbReference type="PRINTS" id="PR00344">
    <property type="entry name" value="BCTRLSENSOR"/>
</dbReference>
<dbReference type="SUPFAM" id="SSF55874">
    <property type="entry name" value="ATPase domain of HSP90 chaperone/DNA topoisomerase II/histidine kinase"/>
    <property type="match status" value="1"/>
</dbReference>
<evidence type="ECO:0000256" key="2">
    <source>
        <dbReference type="ARBA" id="ARBA00012438"/>
    </source>
</evidence>
<dbReference type="InterPro" id="IPR003661">
    <property type="entry name" value="HisK_dim/P_dom"/>
</dbReference>
<dbReference type="EMBL" id="VLPK01000008">
    <property type="protein sequence ID" value="TSJ35911.1"/>
    <property type="molecule type" value="Genomic_DNA"/>
</dbReference>
<keyword evidence="3" id="KW-0597">Phosphoprotein</keyword>
<dbReference type="Gene3D" id="1.10.287.130">
    <property type="match status" value="1"/>
</dbReference>
<feature type="domain" description="Histidine kinase" evidence="5">
    <location>
        <begin position="219"/>
        <end position="434"/>
    </location>
</feature>
<keyword evidence="4" id="KW-0812">Transmembrane</keyword>
<protein>
    <recommendedName>
        <fullName evidence="2">histidine kinase</fullName>
        <ecNumber evidence="2">2.7.13.3</ecNumber>
    </recommendedName>
</protein>
<dbReference type="Pfam" id="PF00512">
    <property type="entry name" value="HisKA"/>
    <property type="match status" value="1"/>
</dbReference>
<feature type="transmembrane region" description="Helical" evidence="4">
    <location>
        <begin position="53"/>
        <end position="75"/>
    </location>
</feature>
<dbReference type="OrthoDB" id="9810447at2"/>
<keyword evidence="4" id="KW-0472">Membrane</keyword>
<evidence type="ECO:0000256" key="1">
    <source>
        <dbReference type="ARBA" id="ARBA00000085"/>
    </source>
</evidence>
<dbReference type="InterPro" id="IPR004358">
    <property type="entry name" value="Sig_transdc_His_kin-like_C"/>
</dbReference>
<evidence type="ECO:0000256" key="3">
    <source>
        <dbReference type="ARBA" id="ARBA00022553"/>
    </source>
</evidence>
<dbReference type="GO" id="GO:0000155">
    <property type="term" value="F:phosphorelay sensor kinase activity"/>
    <property type="evidence" value="ECO:0007669"/>
    <property type="project" value="InterPro"/>
</dbReference>
<dbReference type="Proteomes" id="UP000318733">
    <property type="component" value="Unassembled WGS sequence"/>
</dbReference>
<dbReference type="SUPFAM" id="SSF47384">
    <property type="entry name" value="Homodimeric domain of signal transducing histidine kinase"/>
    <property type="match status" value="1"/>
</dbReference>
<evidence type="ECO:0000259" key="5">
    <source>
        <dbReference type="PROSITE" id="PS50109"/>
    </source>
</evidence>
<keyword evidence="6" id="KW-0808">Transferase</keyword>
<dbReference type="AlphaFoldDB" id="A0A556M7L5"/>
<feature type="transmembrane region" description="Helical" evidence="4">
    <location>
        <begin position="133"/>
        <end position="152"/>
    </location>
</feature>
<keyword evidence="7" id="KW-1185">Reference proteome</keyword>
<dbReference type="InterPro" id="IPR005467">
    <property type="entry name" value="His_kinase_dom"/>
</dbReference>
<keyword evidence="6" id="KW-0418">Kinase</keyword>
<organism evidence="6 7">
    <name type="scientific">Mucilaginibacter corticis</name>
    <dbReference type="NCBI Taxonomy" id="2597670"/>
    <lineage>
        <taxon>Bacteria</taxon>
        <taxon>Pseudomonadati</taxon>
        <taxon>Bacteroidota</taxon>
        <taxon>Sphingobacteriia</taxon>
        <taxon>Sphingobacteriales</taxon>
        <taxon>Sphingobacteriaceae</taxon>
        <taxon>Mucilaginibacter</taxon>
    </lineage>
</organism>
<feature type="transmembrane region" description="Helical" evidence="4">
    <location>
        <begin position="87"/>
        <end position="103"/>
    </location>
</feature>
<dbReference type="PANTHER" id="PTHR43547">
    <property type="entry name" value="TWO-COMPONENT HISTIDINE KINASE"/>
    <property type="match status" value="1"/>
</dbReference>
<accession>A0A556M7L5</accession>
<feature type="transmembrane region" description="Helical" evidence="4">
    <location>
        <begin position="172"/>
        <end position="188"/>
    </location>
</feature>
<evidence type="ECO:0000256" key="4">
    <source>
        <dbReference type="SAM" id="Phobius"/>
    </source>
</evidence>
<comment type="catalytic activity">
    <reaction evidence="1">
        <text>ATP + protein L-histidine = ADP + protein N-phospho-L-histidine.</text>
        <dbReference type="EC" id="2.7.13.3"/>
    </reaction>
</comment>
<dbReference type="CDD" id="cd00082">
    <property type="entry name" value="HisKA"/>
    <property type="match status" value="1"/>
</dbReference>
<proteinExistence type="predicted"/>
<dbReference type="SMART" id="SM00387">
    <property type="entry name" value="HATPase_c"/>
    <property type="match status" value="1"/>
</dbReference>
<dbReference type="InterPro" id="IPR036097">
    <property type="entry name" value="HisK_dim/P_sf"/>
</dbReference>
<feature type="transmembrane region" description="Helical" evidence="4">
    <location>
        <begin position="27"/>
        <end position="47"/>
    </location>
</feature>
<dbReference type="InterPro" id="IPR003594">
    <property type="entry name" value="HATPase_dom"/>
</dbReference>
<dbReference type="PROSITE" id="PS50109">
    <property type="entry name" value="HIS_KIN"/>
    <property type="match status" value="1"/>
</dbReference>
<dbReference type="PANTHER" id="PTHR43547:SF2">
    <property type="entry name" value="HYBRID SIGNAL TRANSDUCTION HISTIDINE KINASE C"/>
    <property type="match status" value="1"/>
</dbReference>